<dbReference type="EMBL" id="JBEFKJ010000017">
    <property type="protein sequence ID" value="KAL2041428.1"/>
    <property type="molecule type" value="Genomic_DNA"/>
</dbReference>
<evidence type="ECO:0000313" key="3">
    <source>
        <dbReference type="Proteomes" id="UP001590950"/>
    </source>
</evidence>
<name>A0ABR4A6X4_9LECA</name>
<protein>
    <submittedName>
        <fullName evidence="2">Uncharacterized protein</fullName>
    </submittedName>
</protein>
<feature type="region of interest" description="Disordered" evidence="1">
    <location>
        <begin position="1"/>
        <end position="37"/>
    </location>
</feature>
<organism evidence="2 3">
    <name type="scientific">Stereocaulon virgatum</name>
    <dbReference type="NCBI Taxonomy" id="373712"/>
    <lineage>
        <taxon>Eukaryota</taxon>
        <taxon>Fungi</taxon>
        <taxon>Dikarya</taxon>
        <taxon>Ascomycota</taxon>
        <taxon>Pezizomycotina</taxon>
        <taxon>Lecanoromycetes</taxon>
        <taxon>OSLEUM clade</taxon>
        <taxon>Lecanoromycetidae</taxon>
        <taxon>Lecanorales</taxon>
        <taxon>Lecanorineae</taxon>
        <taxon>Stereocaulaceae</taxon>
        <taxon>Stereocaulon</taxon>
    </lineage>
</organism>
<comment type="caution">
    <text evidence="2">The sequence shown here is derived from an EMBL/GenBank/DDBJ whole genome shotgun (WGS) entry which is preliminary data.</text>
</comment>
<reference evidence="2 3" key="1">
    <citation type="submission" date="2024-09" db="EMBL/GenBank/DDBJ databases">
        <title>Rethinking Asexuality: The Enigmatic Case of Functional Sexual Genes in Lepraria (Stereocaulaceae).</title>
        <authorList>
            <person name="Doellman M."/>
            <person name="Sun Y."/>
            <person name="Barcenas-Pena A."/>
            <person name="Lumbsch H.T."/>
            <person name="Grewe F."/>
        </authorList>
    </citation>
    <scope>NUCLEOTIDE SEQUENCE [LARGE SCALE GENOMIC DNA]</scope>
    <source>
        <strain evidence="2 3">Mercado 3170</strain>
    </source>
</reference>
<sequence length="165" mass="19013">MDRSFSGEDGEPKSIFLNENDEALSKDNRPPPSTDTTIKPVGLAKALAIRMPKIVPVPRLIDCPLARDCSLYGRHGFQTEELLHAHLAEAHRDWQRTFEKYKEMGWVKQRRVKPYDCPLARDCSRLHVHGVESDEEVLRHMDVQHGRKDPKEGDILIPKLSYLNY</sequence>
<proteinExistence type="predicted"/>
<keyword evidence="3" id="KW-1185">Reference proteome</keyword>
<feature type="compositionally biased region" description="Basic and acidic residues" evidence="1">
    <location>
        <begin position="1"/>
        <end position="12"/>
    </location>
</feature>
<gene>
    <name evidence="2" type="ORF">N7G274_005810</name>
</gene>
<accession>A0ABR4A6X4</accession>
<evidence type="ECO:0000313" key="2">
    <source>
        <dbReference type="EMBL" id="KAL2041428.1"/>
    </source>
</evidence>
<dbReference type="Proteomes" id="UP001590950">
    <property type="component" value="Unassembled WGS sequence"/>
</dbReference>
<evidence type="ECO:0000256" key="1">
    <source>
        <dbReference type="SAM" id="MobiDB-lite"/>
    </source>
</evidence>